<protein>
    <submittedName>
        <fullName evidence="2">DUF4402 domain-containing protein</fullName>
    </submittedName>
</protein>
<gene>
    <name evidence="2" type="ORF">GRF63_01610</name>
</gene>
<reference evidence="2 3" key="2">
    <citation type="submission" date="2020-02" db="EMBL/GenBank/DDBJ databases">
        <title>Erythrobacter dongmakensis sp. nov., isolated from a tidal mudflat.</title>
        <authorList>
            <person name="Kim I.S."/>
        </authorList>
    </citation>
    <scope>NUCLEOTIDE SEQUENCE [LARGE SCALE GENOMIC DNA]</scope>
    <source>
        <strain evidence="2 3">GH3-10</strain>
    </source>
</reference>
<feature type="signal peptide" evidence="1">
    <location>
        <begin position="1"/>
        <end position="23"/>
    </location>
</feature>
<organism evidence="2 3">
    <name type="scientific">Aurantiacibacter rhizosphaerae</name>
    <dbReference type="NCBI Taxonomy" id="2691582"/>
    <lineage>
        <taxon>Bacteria</taxon>
        <taxon>Pseudomonadati</taxon>
        <taxon>Pseudomonadota</taxon>
        <taxon>Alphaproteobacteria</taxon>
        <taxon>Sphingomonadales</taxon>
        <taxon>Erythrobacteraceae</taxon>
        <taxon>Aurantiacibacter</taxon>
    </lineage>
</organism>
<sequence>MRLAATSAAIACLALIVPAAAQANLAEAQGRASATIIKPLSARPLQDLSFGTLTVGKSAGGEVRVSSSASQADYSGTVTPACGSLGGCQPHPALFAVTGEADRSYRVQLPGTIQARGSDSGQELAVSELEMRSQNQASQGWRGTLDAQGRDEFAIGGVLHVPAATRPDTFRAELAISVFYD</sequence>
<name>A0A844X9T3_9SPHN</name>
<dbReference type="Proteomes" id="UP000461409">
    <property type="component" value="Unassembled WGS sequence"/>
</dbReference>
<dbReference type="EMBL" id="WUBR01000001">
    <property type="protein sequence ID" value="MWV26590.1"/>
    <property type="molecule type" value="Genomic_DNA"/>
</dbReference>
<comment type="caution">
    <text evidence="2">The sequence shown here is derived from an EMBL/GenBank/DDBJ whole genome shotgun (WGS) entry which is preliminary data.</text>
</comment>
<accession>A0A844X9T3</accession>
<dbReference type="AlphaFoldDB" id="A0A844X9T3"/>
<proteinExistence type="predicted"/>
<dbReference type="InterPro" id="IPR025514">
    <property type="entry name" value="DUF4402"/>
</dbReference>
<dbReference type="Pfam" id="PF14352">
    <property type="entry name" value="DUF4402"/>
    <property type="match status" value="1"/>
</dbReference>
<keyword evidence="1" id="KW-0732">Signal</keyword>
<evidence type="ECO:0000313" key="3">
    <source>
        <dbReference type="Proteomes" id="UP000461409"/>
    </source>
</evidence>
<reference evidence="2 3" key="1">
    <citation type="submission" date="2019-12" db="EMBL/GenBank/DDBJ databases">
        <authorList>
            <person name="Lee S.D."/>
        </authorList>
    </citation>
    <scope>NUCLEOTIDE SEQUENCE [LARGE SCALE GENOMIC DNA]</scope>
    <source>
        <strain evidence="2 3">GH3-10</strain>
    </source>
</reference>
<evidence type="ECO:0000256" key="1">
    <source>
        <dbReference type="SAM" id="SignalP"/>
    </source>
</evidence>
<feature type="chain" id="PRO_5032873681" evidence="1">
    <location>
        <begin position="24"/>
        <end position="181"/>
    </location>
</feature>
<keyword evidence="3" id="KW-1185">Reference proteome</keyword>
<evidence type="ECO:0000313" key="2">
    <source>
        <dbReference type="EMBL" id="MWV26590.1"/>
    </source>
</evidence>
<dbReference type="RefSeq" id="WP_160484266.1">
    <property type="nucleotide sequence ID" value="NZ_WUBR01000001.1"/>
</dbReference>